<evidence type="ECO:0000256" key="1">
    <source>
        <dbReference type="SAM" id="MobiDB-lite"/>
    </source>
</evidence>
<dbReference type="InterPro" id="IPR002105">
    <property type="entry name" value="Dockerin_1_rpt"/>
</dbReference>
<dbReference type="Gene3D" id="1.10.1330.10">
    <property type="entry name" value="Dockerin domain"/>
    <property type="match status" value="1"/>
</dbReference>
<organism evidence="2 3">
    <name type="scientific">Candidatus Woesebacteria bacterium RBG_16_34_12</name>
    <dbReference type="NCBI Taxonomy" id="1802480"/>
    <lineage>
        <taxon>Bacteria</taxon>
        <taxon>Candidatus Woeseibacteriota</taxon>
    </lineage>
</organism>
<evidence type="ECO:0000313" key="3">
    <source>
        <dbReference type="Proteomes" id="UP000177053"/>
    </source>
</evidence>
<dbReference type="CDD" id="cd14256">
    <property type="entry name" value="Dockerin_I"/>
    <property type="match status" value="1"/>
</dbReference>
<proteinExistence type="predicted"/>
<dbReference type="AlphaFoldDB" id="A0A1F7XCM6"/>
<sequence>MTKHYFKVTILLMVLILNLIFTSTIQAQISLLNINPNPPSQTQKLVFLHASVGQAWLNYFLGGKTGQAYWDISLGGNNYNVRDYLVGFTGGGSHPNPELIGHGLCDLYNLFTNPTNLQVLFNHNQTESPLGVNDPSYYTPLNLNDASENDIVVIKPCYIDYPYVGNPDDPPTGLHGCPFYQLEPGNWQNKTVGNVKQVLIDIVDVFRQHPDKFFVIVTAPPLRISDPATINYGQNARAMADWMMNEWLQTYYPEGNNVMVYDLFNVLTSNANGEGSDCQIRIDYNHPELDSDVLLDIGNHHRIWNSQIQHQQQYDQNYTAYCCLNAQGWCDTHPPRYANYKMTKEFVPILNTYVNAWLAGQETTPSPSITTAPTSLPTSSPTPPPALGDANSDGVVDGIDYVIWLNHYNQPTSNRQSDGDFNSDGRTDGIDYVIWLNNYSS</sequence>
<evidence type="ECO:0000313" key="2">
    <source>
        <dbReference type="EMBL" id="OGM12065.1"/>
    </source>
</evidence>
<protein>
    <recommendedName>
        <fullName evidence="4">Dockerin domain-containing protein</fullName>
    </recommendedName>
</protein>
<accession>A0A1F7XCM6</accession>
<dbReference type="Pfam" id="PF00404">
    <property type="entry name" value="Dockerin_1"/>
    <property type="match status" value="1"/>
</dbReference>
<dbReference type="GO" id="GO:0004553">
    <property type="term" value="F:hydrolase activity, hydrolyzing O-glycosyl compounds"/>
    <property type="evidence" value="ECO:0007669"/>
    <property type="project" value="InterPro"/>
</dbReference>
<reference evidence="2 3" key="1">
    <citation type="journal article" date="2016" name="Nat. Commun.">
        <title>Thousands of microbial genomes shed light on interconnected biogeochemical processes in an aquifer system.</title>
        <authorList>
            <person name="Anantharaman K."/>
            <person name="Brown C.T."/>
            <person name="Hug L.A."/>
            <person name="Sharon I."/>
            <person name="Castelle C.J."/>
            <person name="Probst A.J."/>
            <person name="Thomas B.C."/>
            <person name="Singh A."/>
            <person name="Wilkins M.J."/>
            <person name="Karaoz U."/>
            <person name="Brodie E.L."/>
            <person name="Williams K.H."/>
            <person name="Hubbard S.S."/>
            <person name="Banfield J.F."/>
        </authorList>
    </citation>
    <scope>NUCLEOTIDE SEQUENCE [LARGE SCALE GENOMIC DNA]</scope>
</reference>
<name>A0A1F7XCM6_9BACT</name>
<dbReference type="Proteomes" id="UP000177053">
    <property type="component" value="Unassembled WGS sequence"/>
</dbReference>
<gene>
    <name evidence="2" type="ORF">A2Z22_03145</name>
</gene>
<dbReference type="GO" id="GO:0000272">
    <property type="term" value="P:polysaccharide catabolic process"/>
    <property type="evidence" value="ECO:0007669"/>
    <property type="project" value="InterPro"/>
</dbReference>
<feature type="region of interest" description="Disordered" evidence="1">
    <location>
        <begin position="364"/>
        <end position="390"/>
    </location>
</feature>
<comment type="caution">
    <text evidence="2">The sequence shown here is derived from an EMBL/GenBank/DDBJ whole genome shotgun (WGS) entry which is preliminary data.</text>
</comment>
<evidence type="ECO:0008006" key="4">
    <source>
        <dbReference type="Google" id="ProtNLM"/>
    </source>
</evidence>
<dbReference type="InterPro" id="IPR018247">
    <property type="entry name" value="EF_Hand_1_Ca_BS"/>
</dbReference>
<dbReference type="InterPro" id="IPR036439">
    <property type="entry name" value="Dockerin_dom_sf"/>
</dbReference>
<dbReference type="EMBL" id="MGFS01000003">
    <property type="protein sequence ID" value="OGM12065.1"/>
    <property type="molecule type" value="Genomic_DNA"/>
</dbReference>
<dbReference type="PROSITE" id="PS00018">
    <property type="entry name" value="EF_HAND_1"/>
    <property type="match status" value="1"/>
</dbReference>
<feature type="compositionally biased region" description="Low complexity" evidence="1">
    <location>
        <begin position="364"/>
        <end position="379"/>
    </location>
</feature>
<dbReference type="SUPFAM" id="SSF63446">
    <property type="entry name" value="Type I dockerin domain"/>
    <property type="match status" value="1"/>
</dbReference>